<evidence type="ECO:0000313" key="2">
    <source>
        <dbReference type="Proteomes" id="UP001596425"/>
    </source>
</evidence>
<proteinExistence type="predicted"/>
<gene>
    <name evidence="1" type="ORF">ACFQBM_01030</name>
</gene>
<protein>
    <submittedName>
        <fullName evidence="1">Uncharacterized protein</fullName>
    </submittedName>
</protein>
<name>A0ABW1YKL8_9GAMM</name>
<sequence length="74" mass="8543">MIGRILQENEPKSAIEAIKTIKKMTKIYAIRNDGFGYQSLDLTLLDIARFAPENLNPDQVMDFSRQNSRLAGWW</sequence>
<comment type="caution">
    <text evidence="1">The sequence shown here is derived from an EMBL/GenBank/DDBJ whole genome shotgun (WGS) entry which is preliminary data.</text>
</comment>
<organism evidence="1 2">
    <name type="scientific">Microbulbifer taiwanensis</name>
    <dbReference type="NCBI Taxonomy" id="986746"/>
    <lineage>
        <taxon>Bacteria</taxon>
        <taxon>Pseudomonadati</taxon>
        <taxon>Pseudomonadota</taxon>
        <taxon>Gammaproteobacteria</taxon>
        <taxon>Cellvibrionales</taxon>
        <taxon>Microbulbiferaceae</taxon>
        <taxon>Microbulbifer</taxon>
    </lineage>
</organism>
<dbReference type="RefSeq" id="WP_377516573.1">
    <property type="nucleotide sequence ID" value="NZ_JBHSVR010000001.1"/>
</dbReference>
<dbReference type="EMBL" id="JBHSVR010000001">
    <property type="protein sequence ID" value="MFC6631839.1"/>
    <property type="molecule type" value="Genomic_DNA"/>
</dbReference>
<keyword evidence="2" id="KW-1185">Reference proteome</keyword>
<accession>A0ABW1YKL8</accession>
<reference evidence="2" key="1">
    <citation type="journal article" date="2019" name="Int. J. Syst. Evol. Microbiol.">
        <title>The Global Catalogue of Microorganisms (GCM) 10K type strain sequencing project: providing services to taxonomists for standard genome sequencing and annotation.</title>
        <authorList>
            <consortium name="The Broad Institute Genomics Platform"/>
            <consortium name="The Broad Institute Genome Sequencing Center for Infectious Disease"/>
            <person name="Wu L."/>
            <person name="Ma J."/>
        </authorList>
    </citation>
    <scope>NUCLEOTIDE SEQUENCE [LARGE SCALE GENOMIC DNA]</scope>
    <source>
        <strain evidence="2">CGMCC 1.13718</strain>
    </source>
</reference>
<evidence type="ECO:0000313" key="1">
    <source>
        <dbReference type="EMBL" id="MFC6631839.1"/>
    </source>
</evidence>
<dbReference type="Proteomes" id="UP001596425">
    <property type="component" value="Unassembled WGS sequence"/>
</dbReference>